<dbReference type="InterPro" id="IPR001841">
    <property type="entry name" value="Znf_RING"/>
</dbReference>
<gene>
    <name evidence="2" type="ORF">CK203_016193</name>
</gene>
<dbReference type="EMBL" id="QGNW01000035">
    <property type="protein sequence ID" value="RVX10167.1"/>
    <property type="molecule type" value="Genomic_DNA"/>
</dbReference>
<evidence type="ECO:0000259" key="1">
    <source>
        <dbReference type="Pfam" id="PF13639"/>
    </source>
</evidence>
<name>A0A438JML0_VITVI</name>
<dbReference type="PANTHER" id="PTHR47662">
    <property type="entry name" value="RING-TYPE DOMAIN-CONTAINING PROTEIN"/>
    <property type="match status" value="1"/>
</dbReference>
<dbReference type="InterPro" id="IPR013083">
    <property type="entry name" value="Znf_RING/FYVE/PHD"/>
</dbReference>
<feature type="domain" description="RING-type" evidence="1">
    <location>
        <begin position="40"/>
        <end position="82"/>
    </location>
</feature>
<comment type="caution">
    <text evidence="2">The sequence shown here is derived from an EMBL/GenBank/DDBJ whole genome shotgun (WGS) entry which is preliminary data.</text>
</comment>
<proteinExistence type="predicted"/>
<protein>
    <recommendedName>
        <fullName evidence="1">RING-type domain-containing protein</fullName>
    </recommendedName>
</protein>
<evidence type="ECO:0000313" key="2">
    <source>
        <dbReference type="EMBL" id="RVX10167.1"/>
    </source>
</evidence>
<evidence type="ECO:0000313" key="3">
    <source>
        <dbReference type="Proteomes" id="UP000288805"/>
    </source>
</evidence>
<dbReference type="Pfam" id="PF13639">
    <property type="entry name" value="zf-RING_2"/>
    <property type="match status" value="1"/>
</dbReference>
<dbReference type="Proteomes" id="UP000288805">
    <property type="component" value="Unassembled WGS sequence"/>
</dbReference>
<dbReference type="PANTHER" id="PTHR47662:SF1">
    <property type="entry name" value="RING-TYPE DOMAIN-CONTAINING PROTEIN"/>
    <property type="match status" value="1"/>
</dbReference>
<dbReference type="SUPFAM" id="SSF57850">
    <property type="entry name" value="RING/U-box"/>
    <property type="match status" value="1"/>
</dbReference>
<reference evidence="2 3" key="1">
    <citation type="journal article" date="2018" name="PLoS Genet.">
        <title>Population sequencing reveals clonal diversity and ancestral inbreeding in the grapevine cultivar Chardonnay.</title>
        <authorList>
            <person name="Roach M.J."/>
            <person name="Johnson D.L."/>
            <person name="Bohlmann J."/>
            <person name="van Vuuren H.J."/>
            <person name="Jones S.J."/>
            <person name="Pretorius I.S."/>
            <person name="Schmidt S.A."/>
            <person name="Borneman A.R."/>
        </authorList>
    </citation>
    <scope>NUCLEOTIDE SEQUENCE [LARGE SCALE GENOMIC DNA]</scope>
    <source>
        <strain evidence="3">cv. Chardonnay</strain>
        <tissue evidence="2">Leaf</tissue>
    </source>
</reference>
<sequence length="117" mass="14015">MPVSLWVSSRNSFSRSFTFWVSPISWKPTFRRRQFGRRHVVCLYDFEVGEEIKRLTNCKHIFHQSCLDHWMDHDQKTYPLCRTPFVPDEIQDAFNQRLWAASGITDFYNEYGTVFGL</sequence>
<dbReference type="Gene3D" id="3.30.40.10">
    <property type="entry name" value="Zinc/RING finger domain, C3HC4 (zinc finger)"/>
    <property type="match status" value="1"/>
</dbReference>
<dbReference type="AlphaFoldDB" id="A0A438JML0"/>
<organism evidence="2 3">
    <name type="scientific">Vitis vinifera</name>
    <name type="common">Grape</name>
    <dbReference type="NCBI Taxonomy" id="29760"/>
    <lineage>
        <taxon>Eukaryota</taxon>
        <taxon>Viridiplantae</taxon>
        <taxon>Streptophyta</taxon>
        <taxon>Embryophyta</taxon>
        <taxon>Tracheophyta</taxon>
        <taxon>Spermatophyta</taxon>
        <taxon>Magnoliopsida</taxon>
        <taxon>eudicotyledons</taxon>
        <taxon>Gunneridae</taxon>
        <taxon>Pentapetalae</taxon>
        <taxon>rosids</taxon>
        <taxon>Vitales</taxon>
        <taxon>Vitaceae</taxon>
        <taxon>Viteae</taxon>
        <taxon>Vitis</taxon>
    </lineage>
</organism>
<accession>A0A438JML0</accession>